<protein>
    <submittedName>
        <fullName evidence="1">Uncharacterized protein</fullName>
    </submittedName>
</protein>
<evidence type="ECO:0000313" key="2">
    <source>
        <dbReference type="Proteomes" id="UP000287651"/>
    </source>
</evidence>
<evidence type="ECO:0000313" key="1">
    <source>
        <dbReference type="EMBL" id="RRT69237.1"/>
    </source>
</evidence>
<proteinExistence type="predicted"/>
<dbReference type="PROSITE" id="PS51257">
    <property type="entry name" value="PROKAR_LIPOPROTEIN"/>
    <property type="match status" value="1"/>
</dbReference>
<dbReference type="Proteomes" id="UP000287651">
    <property type="component" value="Unassembled WGS sequence"/>
</dbReference>
<name>A0A426ZZ15_ENSVE</name>
<accession>A0A426ZZ15</accession>
<dbReference type="AlphaFoldDB" id="A0A426ZZ15"/>
<reference evidence="1 2" key="1">
    <citation type="journal article" date="2014" name="Agronomy (Basel)">
        <title>A Draft Genome Sequence for Ensete ventricosum, the Drought-Tolerant Tree Against Hunger.</title>
        <authorList>
            <person name="Harrison J."/>
            <person name="Moore K.A."/>
            <person name="Paszkiewicz K."/>
            <person name="Jones T."/>
            <person name="Grant M."/>
            <person name="Ambacheew D."/>
            <person name="Muzemil S."/>
            <person name="Studholme D.J."/>
        </authorList>
    </citation>
    <scope>NUCLEOTIDE SEQUENCE [LARGE SCALE GENOMIC DNA]</scope>
</reference>
<organism evidence="1 2">
    <name type="scientific">Ensete ventricosum</name>
    <name type="common">Abyssinian banana</name>
    <name type="synonym">Musa ensete</name>
    <dbReference type="NCBI Taxonomy" id="4639"/>
    <lineage>
        <taxon>Eukaryota</taxon>
        <taxon>Viridiplantae</taxon>
        <taxon>Streptophyta</taxon>
        <taxon>Embryophyta</taxon>
        <taxon>Tracheophyta</taxon>
        <taxon>Spermatophyta</taxon>
        <taxon>Magnoliopsida</taxon>
        <taxon>Liliopsida</taxon>
        <taxon>Zingiberales</taxon>
        <taxon>Musaceae</taxon>
        <taxon>Ensete</taxon>
    </lineage>
</organism>
<dbReference type="EMBL" id="AMZH03004408">
    <property type="protein sequence ID" value="RRT69237.1"/>
    <property type="molecule type" value="Genomic_DNA"/>
</dbReference>
<comment type="caution">
    <text evidence="1">The sequence shown here is derived from an EMBL/GenBank/DDBJ whole genome shotgun (WGS) entry which is preliminary data.</text>
</comment>
<gene>
    <name evidence="1" type="ORF">B296_00018926</name>
</gene>
<sequence length="186" mass="20702">MKVAEDVTAPFRIPSINYLPLGLLSCFASTCFASKLRNFSLPLASPRRMSSNAKTSSVASSSSSSSSVLATAADGRLPLPVMALRDKIVAKILGNRVTLIIGDTGWIIADTILFTRRVVLMSATADITRYRDYFKDLGRDERVEVIAIPNAPQHYIFQRKVLYLDQLMIVIAHLNDQETYDFWKVT</sequence>